<protein>
    <recommendedName>
        <fullName evidence="2">DUF2066 domain-containing protein</fullName>
    </recommendedName>
</protein>
<organism evidence="1">
    <name type="scientific">Desulfofervidus auxilii</name>
    <dbReference type="NCBI Taxonomy" id="1621989"/>
    <lineage>
        <taxon>Bacteria</taxon>
        <taxon>Pseudomonadati</taxon>
        <taxon>Thermodesulfobacteriota</taxon>
        <taxon>Candidatus Desulfofervidia</taxon>
        <taxon>Candidatus Desulfofervidales</taxon>
        <taxon>Candidatus Desulfofervidaceae</taxon>
        <taxon>Candidatus Desulfofervidus</taxon>
    </lineage>
</organism>
<evidence type="ECO:0000313" key="1">
    <source>
        <dbReference type="EMBL" id="HDD43340.1"/>
    </source>
</evidence>
<comment type="caution">
    <text evidence="1">The sequence shown here is derived from an EMBL/GenBank/DDBJ whole genome shotgun (WGS) entry which is preliminary data.</text>
</comment>
<name>A0A7C0U190_DESA2</name>
<sequence length="339" mass="39874">MFVFWKNRIILIILFLFLKPILANGWETIIATGNAPLRENLVETQQEAVKNALMNAIKTTVNIISPYVPNSVYKNIFEVIKTYSLLEEERDEDSYHVQIEVEINWENLAKRLDSLGIIETNQGEKILLFFLLPEGIDFKTPLLSFWQRFFLLFNFLPIFKENLYKEQVSDYTFQKGIPFLLNFILETKPNEIEGWHLNFNVELIYTIYHETIYKESIEKFTHESDIETLIRTALKYTQDIAYNLAQRLSLWLENHKKREITYFEIIFKDISDYNEIFTLWEKIEKISGIRIYLKEVSAKKTIYTGRYEGTMSELINQLGGLGLVIKGIRGNTIYLSQGG</sequence>
<proteinExistence type="predicted"/>
<evidence type="ECO:0008006" key="2">
    <source>
        <dbReference type="Google" id="ProtNLM"/>
    </source>
</evidence>
<dbReference type="Proteomes" id="UP000886289">
    <property type="component" value="Unassembled WGS sequence"/>
</dbReference>
<dbReference type="EMBL" id="DRBS01000022">
    <property type="protein sequence ID" value="HDD43340.1"/>
    <property type="molecule type" value="Genomic_DNA"/>
</dbReference>
<accession>A0A7C0U190</accession>
<reference evidence="1" key="1">
    <citation type="journal article" date="2020" name="mSystems">
        <title>Genome- and Community-Level Interaction Insights into Carbon Utilization and Element Cycling Functions of Hydrothermarchaeota in Hydrothermal Sediment.</title>
        <authorList>
            <person name="Zhou Z."/>
            <person name="Liu Y."/>
            <person name="Xu W."/>
            <person name="Pan J."/>
            <person name="Luo Z.H."/>
            <person name="Li M."/>
        </authorList>
    </citation>
    <scope>NUCLEOTIDE SEQUENCE [LARGE SCALE GENOMIC DNA]</scope>
    <source>
        <strain evidence="1">HyVt-233</strain>
    </source>
</reference>
<gene>
    <name evidence="1" type="ORF">ENG63_00560</name>
</gene>
<dbReference type="AlphaFoldDB" id="A0A7C0U190"/>